<proteinExistence type="predicted"/>
<dbReference type="EMBL" id="CP001654">
    <property type="protein sequence ID" value="ACS85600.1"/>
    <property type="molecule type" value="Genomic_DNA"/>
</dbReference>
<evidence type="ECO:0000313" key="2">
    <source>
        <dbReference type="Proteomes" id="UP000002734"/>
    </source>
</evidence>
<organism evidence="1 2">
    <name type="scientific">Musicola paradisiaca (strain Ech703)</name>
    <name type="common">Dickeya paradisiaca</name>
    <name type="synonym">Dickeya dadantii</name>
    <dbReference type="NCBI Taxonomy" id="579405"/>
    <lineage>
        <taxon>Bacteria</taxon>
        <taxon>Pseudomonadati</taxon>
        <taxon>Pseudomonadota</taxon>
        <taxon>Gammaproteobacteria</taxon>
        <taxon>Enterobacterales</taxon>
        <taxon>Pectobacteriaceae</taxon>
        <taxon>Musicola</taxon>
    </lineage>
</organism>
<gene>
    <name evidence="1" type="ordered locus">Dd703_1804</name>
</gene>
<dbReference type="RefSeq" id="WP_012765417.1">
    <property type="nucleotide sequence ID" value="NC_012880.1"/>
</dbReference>
<accession>C6C4Z0</accession>
<dbReference type="AlphaFoldDB" id="C6C4Z0"/>
<dbReference type="Proteomes" id="UP000002734">
    <property type="component" value="Chromosome"/>
</dbReference>
<dbReference type="KEGG" id="dda:Dd703_1804"/>
<keyword evidence="2" id="KW-1185">Reference proteome</keyword>
<sequence length="115" mass="11967">MKNDDQDVVNRLAGLDPQGALSALRRRRPEWVAGIADCRHSVLMPADGGGGFLPRFVAVAGGGLDRAGTGVARRGLQPRGHSGVDPCRGDFRLGQSVDAYAGACGENRVAAGFSH</sequence>
<name>C6C4Z0_MUSP7</name>
<dbReference type="STRING" id="579405.Dd703_1804"/>
<dbReference type="HOGENOM" id="CLU_2105098_0_0_6"/>
<reference evidence="1" key="1">
    <citation type="submission" date="2009-06" db="EMBL/GenBank/DDBJ databases">
        <title>Complete sequence of Dickeya dadantii Ech703.</title>
        <authorList>
            <consortium name="US DOE Joint Genome Institute"/>
            <person name="Lucas S."/>
            <person name="Copeland A."/>
            <person name="Lapidus A."/>
            <person name="Glavina del Rio T."/>
            <person name="Dalin E."/>
            <person name="Tice H."/>
            <person name="Bruce D."/>
            <person name="Goodwin L."/>
            <person name="Pitluck S."/>
            <person name="Chertkov O."/>
            <person name="Brettin T."/>
            <person name="Detter J.C."/>
            <person name="Han C."/>
            <person name="Larimer F."/>
            <person name="Land M."/>
            <person name="Hauser L."/>
            <person name="Kyrpides N."/>
            <person name="Mikhailova N."/>
            <person name="Balakrishnan V."/>
            <person name="Glasner J."/>
            <person name="Perna N.T."/>
        </authorList>
    </citation>
    <scope>NUCLEOTIDE SEQUENCE [LARGE SCALE GENOMIC DNA]</scope>
    <source>
        <strain evidence="1">Ech703</strain>
    </source>
</reference>
<evidence type="ECO:0000313" key="1">
    <source>
        <dbReference type="EMBL" id="ACS85600.1"/>
    </source>
</evidence>
<protein>
    <submittedName>
        <fullName evidence="1">Uncharacterized protein</fullName>
    </submittedName>
</protein>